<proteinExistence type="predicted"/>
<organism evidence="1 2">
    <name type="scientific">Fusarium torreyae</name>
    <dbReference type="NCBI Taxonomy" id="1237075"/>
    <lineage>
        <taxon>Eukaryota</taxon>
        <taxon>Fungi</taxon>
        <taxon>Dikarya</taxon>
        <taxon>Ascomycota</taxon>
        <taxon>Pezizomycotina</taxon>
        <taxon>Sordariomycetes</taxon>
        <taxon>Hypocreomycetidae</taxon>
        <taxon>Hypocreales</taxon>
        <taxon>Nectriaceae</taxon>
        <taxon>Fusarium</taxon>
    </lineage>
</organism>
<comment type="caution">
    <text evidence="1">The sequence shown here is derived from an EMBL/GenBank/DDBJ whole genome shotgun (WGS) entry which is preliminary data.</text>
</comment>
<keyword evidence="2" id="KW-1185">Reference proteome</keyword>
<sequence>METMSSYNPHIFKSINYLLDSDRLFHTNNGPAVRSGSMRDLFIKHGVVDGLGLILLHKHFEIGEDQALVDYNGTAMAWDLKGTAVSENGVVQKHGGFIKPRAWLLSTNKKQLIPYEFYFQHYKTTENIAYNQTALPRLTEEFVNEFAEILQRDNLTSVLGVCLLKSPLKTEVETSEGCANISVSVTDDAIFDSSSSIEAIWNYKVEKPNGDSPGVGFGSKFRCNYICLDITNGHIVGHLPPINS</sequence>
<evidence type="ECO:0000313" key="1">
    <source>
        <dbReference type="EMBL" id="KAJ4244034.1"/>
    </source>
</evidence>
<reference evidence="1" key="1">
    <citation type="submission" date="2022-09" db="EMBL/GenBank/DDBJ databases">
        <title>Fusarium specimens isolated from Avocado Roots.</title>
        <authorList>
            <person name="Stajich J."/>
            <person name="Roper C."/>
            <person name="Heimlech-Rivalta G."/>
        </authorList>
    </citation>
    <scope>NUCLEOTIDE SEQUENCE</scope>
    <source>
        <strain evidence="1">CF00136</strain>
    </source>
</reference>
<evidence type="ECO:0000313" key="2">
    <source>
        <dbReference type="Proteomes" id="UP001152049"/>
    </source>
</evidence>
<protein>
    <submittedName>
        <fullName evidence="1">Uncharacterized protein</fullName>
    </submittedName>
</protein>
<dbReference type="OrthoDB" id="2322999at2759"/>
<name>A0A9W8RL43_9HYPO</name>
<accession>A0A9W8RL43</accession>
<dbReference type="EMBL" id="JAOQAZ010000053">
    <property type="protein sequence ID" value="KAJ4244034.1"/>
    <property type="molecule type" value="Genomic_DNA"/>
</dbReference>
<dbReference type="AlphaFoldDB" id="A0A9W8RL43"/>
<gene>
    <name evidence="1" type="ORF">NW762_014647</name>
</gene>
<dbReference type="Proteomes" id="UP001152049">
    <property type="component" value="Unassembled WGS sequence"/>
</dbReference>